<proteinExistence type="inferred from homology"/>
<comment type="caution">
    <text evidence="8">The sequence shown here is derived from an EMBL/GenBank/DDBJ whole genome shotgun (WGS) entry which is preliminary data.</text>
</comment>
<evidence type="ECO:0000256" key="3">
    <source>
        <dbReference type="ARBA" id="ARBA00011631"/>
    </source>
</evidence>
<gene>
    <name evidence="8" type="ORF">EF810_03950</name>
</gene>
<dbReference type="GO" id="GO:0019164">
    <property type="term" value="F:pyruvate synthase activity"/>
    <property type="evidence" value="ECO:0007669"/>
    <property type="project" value="UniProtKB-ARBA"/>
</dbReference>
<evidence type="ECO:0000256" key="1">
    <source>
        <dbReference type="ARBA" id="ARBA00001964"/>
    </source>
</evidence>
<dbReference type="InterPro" id="IPR005475">
    <property type="entry name" value="Transketolase-like_Pyr-bd"/>
</dbReference>
<dbReference type="SMART" id="SM00861">
    <property type="entry name" value="Transket_pyr"/>
    <property type="match status" value="1"/>
</dbReference>
<sequence>MKSFRDELGKALIDAGELFNDLVILDVDVCSSTRTDKFAMRFPNRFIQLGISEQDAMSTAAGLAISGKVPVVVGFSMFLLRAWEQIRNTISRDCLNVKIIGTHSGLSDHWDGSSHQCLEDIALMRVLPNFTVVCPADAVSMRKLLFQIIELDGPAYMRVGRDNSPDIYSDEKDITLGKAEILADGNDITLLSCGPTVDLCLKASEELKERGIGARVLDMHTINPLDEISLLKAARETNGFIVVEEHRRKGGLAGEISEFLSERMPSKVVRIGVDGFGRTAPSYEMLLDFLGLTVESIVRAAQEVMRD</sequence>
<dbReference type="Pfam" id="PF02779">
    <property type="entry name" value="Transket_pyr"/>
    <property type="match status" value="1"/>
</dbReference>
<evidence type="ECO:0000313" key="9">
    <source>
        <dbReference type="Proteomes" id="UP000316217"/>
    </source>
</evidence>
<comment type="subunit">
    <text evidence="3">Heterodimer composed of an alpha and a beta subunit.</text>
</comment>
<dbReference type="Gene3D" id="3.40.50.920">
    <property type="match status" value="1"/>
</dbReference>
<dbReference type="SUPFAM" id="SSF52518">
    <property type="entry name" value="Thiamin diphosphate-binding fold (THDP-binding)"/>
    <property type="match status" value="1"/>
</dbReference>
<dbReference type="InterPro" id="IPR029061">
    <property type="entry name" value="THDP-binding"/>
</dbReference>
<dbReference type="Proteomes" id="UP000316217">
    <property type="component" value="Unassembled WGS sequence"/>
</dbReference>
<feature type="domain" description="Transketolase-like pyrimidine-binding" evidence="7">
    <location>
        <begin position="2"/>
        <end position="166"/>
    </location>
</feature>
<dbReference type="CDD" id="cd07033">
    <property type="entry name" value="TPP_PYR_DXS_TK_like"/>
    <property type="match status" value="1"/>
</dbReference>
<dbReference type="Pfam" id="PF02780">
    <property type="entry name" value="Transketolase_C"/>
    <property type="match status" value="1"/>
</dbReference>
<dbReference type="FunFam" id="3.40.50.970:FF:000129">
    <property type="entry name" value="Transketolase"/>
    <property type="match status" value="1"/>
</dbReference>
<accession>A0A520KL22</accession>
<organism evidence="8 9">
    <name type="scientific">Candidatus Methanodesulfokora washburnensis</name>
    <dbReference type="NCBI Taxonomy" id="2478471"/>
    <lineage>
        <taxon>Archaea</taxon>
        <taxon>Thermoproteota</taxon>
        <taxon>Candidatus Korarchaeia</taxon>
        <taxon>Candidatus Korarchaeia incertae sedis</taxon>
        <taxon>Candidatus Methanodesulfokora</taxon>
    </lineage>
</organism>
<comment type="similarity">
    <text evidence="2">Belongs to the transketolase family.</text>
</comment>
<evidence type="ECO:0000313" key="8">
    <source>
        <dbReference type="EMBL" id="RZN61944.1"/>
    </source>
</evidence>
<dbReference type="InterPro" id="IPR033248">
    <property type="entry name" value="Transketolase_C"/>
</dbReference>
<name>A0A520KL22_9CREN</name>
<evidence type="ECO:0000259" key="7">
    <source>
        <dbReference type="SMART" id="SM00861"/>
    </source>
</evidence>
<dbReference type="InterPro" id="IPR009014">
    <property type="entry name" value="Transketo_C/PFOR_II"/>
</dbReference>
<dbReference type="Gene3D" id="3.40.50.970">
    <property type="match status" value="1"/>
</dbReference>
<dbReference type="PANTHER" id="PTHR43825:SF1">
    <property type="entry name" value="TRANSKETOLASE-LIKE PYRIMIDINE-BINDING DOMAIN-CONTAINING PROTEIN"/>
    <property type="match status" value="1"/>
</dbReference>
<dbReference type="InterPro" id="IPR051157">
    <property type="entry name" value="PDH/Transketolase"/>
</dbReference>
<dbReference type="EC" id="1.2.7.11" evidence="4"/>
<protein>
    <recommendedName>
        <fullName evidence="4">2-oxoacid oxidoreductase (ferredoxin)</fullName>
        <ecNumber evidence="4">1.2.7.11</ecNumber>
    </recommendedName>
</protein>
<dbReference type="AlphaFoldDB" id="A0A520KL22"/>
<evidence type="ECO:0000256" key="5">
    <source>
        <dbReference type="ARBA" id="ARBA00023052"/>
    </source>
</evidence>
<evidence type="ECO:0000256" key="6">
    <source>
        <dbReference type="ARBA" id="ARBA00048893"/>
    </source>
</evidence>
<dbReference type="GO" id="GO:0018491">
    <property type="term" value="F:2-oxobutyrate synthase activity"/>
    <property type="evidence" value="ECO:0007669"/>
    <property type="project" value="UniProtKB-ARBA"/>
</dbReference>
<evidence type="ECO:0000256" key="4">
    <source>
        <dbReference type="ARBA" id="ARBA00012691"/>
    </source>
</evidence>
<dbReference type="EMBL" id="RXII01000062">
    <property type="protein sequence ID" value="RZN61944.1"/>
    <property type="molecule type" value="Genomic_DNA"/>
</dbReference>
<dbReference type="PANTHER" id="PTHR43825">
    <property type="entry name" value="PYRUVATE DEHYDROGENASE E1 COMPONENT"/>
    <property type="match status" value="1"/>
</dbReference>
<comment type="catalytic activity">
    <reaction evidence="6">
        <text>a 2-oxocarboxylate + 2 oxidized [2Fe-2S]-[ferredoxin] + CoA = an acyl-CoA + 2 reduced [2Fe-2S]-[ferredoxin] + CO2 + H(+)</text>
        <dbReference type="Rhea" id="RHEA:42316"/>
        <dbReference type="Rhea" id="RHEA-COMP:10000"/>
        <dbReference type="Rhea" id="RHEA-COMP:10001"/>
        <dbReference type="ChEBI" id="CHEBI:15378"/>
        <dbReference type="ChEBI" id="CHEBI:16526"/>
        <dbReference type="ChEBI" id="CHEBI:33737"/>
        <dbReference type="ChEBI" id="CHEBI:33738"/>
        <dbReference type="ChEBI" id="CHEBI:35179"/>
        <dbReference type="ChEBI" id="CHEBI:57287"/>
        <dbReference type="ChEBI" id="CHEBI:58342"/>
        <dbReference type="EC" id="1.2.7.11"/>
    </reaction>
</comment>
<reference evidence="8 9" key="1">
    <citation type="journal article" date="2019" name="Nat. Microbiol.">
        <title>Wide diversity of methane and short-chain alkane metabolisms in uncultured archaea.</title>
        <authorList>
            <person name="Borrel G."/>
            <person name="Adam P.S."/>
            <person name="McKay L.J."/>
            <person name="Chen L.X."/>
            <person name="Sierra-Garcia I.N."/>
            <person name="Sieber C.M."/>
            <person name="Letourneur Q."/>
            <person name="Ghozlane A."/>
            <person name="Andersen G.L."/>
            <person name="Li W.J."/>
            <person name="Hallam S.J."/>
            <person name="Muyzer G."/>
            <person name="de Oliveira V.M."/>
            <person name="Inskeep W.P."/>
            <person name="Banfield J.F."/>
            <person name="Gribaldo S."/>
        </authorList>
    </citation>
    <scope>NUCLEOTIDE SEQUENCE [LARGE SCALE GENOMIC DNA]</scope>
    <source>
        <strain evidence="8">NM4</strain>
    </source>
</reference>
<comment type="cofactor">
    <cofactor evidence="1">
        <name>thiamine diphosphate</name>
        <dbReference type="ChEBI" id="CHEBI:58937"/>
    </cofactor>
</comment>
<keyword evidence="5" id="KW-0786">Thiamine pyrophosphate</keyword>
<dbReference type="SUPFAM" id="SSF52922">
    <property type="entry name" value="TK C-terminal domain-like"/>
    <property type="match status" value="1"/>
</dbReference>
<evidence type="ECO:0000256" key="2">
    <source>
        <dbReference type="ARBA" id="ARBA00007131"/>
    </source>
</evidence>